<reference evidence="6 7" key="1">
    <citation type="submission" date="2022-01" db="EMBL/GenBank/DDBJ databases">
        <title>A chromosomal length assembly of Cordylochernes scorpioides.</title>
        <authorList>
            <person name="Zeh D."/>
            <person name="Zeh J."/>
        </authorList>
    </citation>
    <scope>NUCLEOTIDE SEQUENCE [LARGE SCALE GENOMIC DNA]</scope>
    <source>
        <strain evidence="6">IN4F17</strain>
        <tissue evidence="6">Whole Body</tissue>
    </source>
</reference>
<feature type="domain" description="LIM zinc-binding" evidence="5">
    <location>
        <begin position="434"/>
        <end position="491"/>
    </location>
</feature>
<keyword evidence="3 4" id="KW-0440">LIM domain</keyword>
<accession>A0ABY6KL36</accession>
<dbReference type="PANTHER" id="PTHR24216">
    <property type="entry name" value="PAXILLIN-RELATED"/>
    <property type="match status" value="1"/>
</dbReference>
<dbReference type="PROSITE" id="PS00478">
    <property type="entry name" value="LIM_DOMAIN_1"/>
    <property type="match status" value="3"/>
</dbReference>
<evidence type="ECO:0000313" key="7">
    <source>
        <dbReference type="Proteomes" id="UP001235939"/>
    </source>
</evidence>
<dbReference type="PANTHER" id="PTHR24216:SF8">
    <property type="entry name" value="PAXILLIN, ISOFORM F"/>
    <property type="match status" value="1"/>
</dbReference>
<feature type="domain" description="LIM zinc-binding" evidence="5">
    <location>
        <begin position="374"/>
        <end position="433"/>
    </location>
</feature>
<dbReference type="CDD" id="cd09411">
    <property type="entry name" value="LIM4_Paxillin"/>
    <property type="match status" value="1"/>
</dbReference>
<evidence type="ECO:0000313" key="6">
    <source>
        <dbReference type="EMBL" id="UYV68473.1"/>
    </source>
</evidence>
<proteinExistence type="predicted"/>
<dbReference type="Pfam" id="PF00412">
    <property type="entry name" value="LIM"/>
    <property type="match status" value="4"/>
</dbReference>
<dbReference type="Gene3D" id="2.10.110.10">
    <property type="entry name" value="Cysteine Rich Protein"/>
    <property type="match status" value="4"/>
</dbReference>
<feature type="domain" description="LIM zinc-binding" evidence="5">
    <location>
        <begin position="250"/>
        <end position="314"/>
    </location>
</feature>
<keyword evidence="2 4" id="KW-0862">Zinc</keyword>
<evidence type="ECO:0000256" key="3">
    <source>
        <dbReference type="ARBA" id="ARBA00023038"/>
    </source>
</evidence>
<dbReference type="InterPro" id="IPR036388">
    <property type="entry name" value="WH-like_DNA-bd_sf"/>
</dbReference>
<gene>
    <name evidence="6" type="ORF">LAZ67_5004414</name>
</gene>
<dbReference type="CDD" id="cd09337">
    <property type="entry name" value="LIM2_Paxillin_like"/>
    <property type="match status" value="1"/>
</dbReference>
<dbReference type="InterPro" id="IPR001904">
    <property type="entry name" value="Paxillin_Lim_dom4"/>
</dbReference>
<dbReference type="CDD" id="cd09338">
    <property type="entry name" value="LIM3_Paxillin_like"/>
    <property type="match status" value="1"/>
</dbReference>
<dbReference type="EMBL" id="CP092867">
    <property type="protein sequence ID" value="UYV68473.1"/>
    <property type="molecule type" value="Genomic_DNA"/>
</dbReference>
<evidence type="ECO:0000259" key="5">
    <source>
        <dbReference type="PROSITE" id="PS50023"/>
    </source>
</evidence>
<dbReference type="Gene3D" id="1.10.10.10">
    <property type="entry name" value="Winged helix-like DNA-binding domain superfamily/Winged helix DNA-binding domain"/>
    <property type="match status" value="1"/>
</dbReference>
<evidence type="ECO:0000256" key="1">
    <source>
        <dbReference type="ARBA" id="ARBA00022723"/>
    </source>
</evidence>
<organism evidence="6 7">
    <name type="scientific">Cordylochernes scorpioides</name>
    <dbReference type="NCBI Taxonomy" id="51811"/>
    <lineage>
        <taxon>Eukaryota</taxon>
        <taxon>Metazoa</taxon>
        <taxon>Ecdysozoa</taxon>
        <taxon>Arthropoda</taxon>
        <taxon>Chelicerata</taxon>
        <taxon>Arachnida</taxon>
        <taxon>Pseudoscorpiones</taxon>
        <taxon>Cheliferoidea</taxon>
        <taxon>Chernetidae</taxon>
        <taxon>Cordylochernes</taxon>
    </lineage>
</organism>
<dbReference type="PROSITE" id="PS50023">
    <property type="entry name" value="LIM_DOMAIN_2"/>
    <property type="match status" value="4"/>
</dbReference>
<evidence type="ECO:0000256" key="2">
    <source>
        <dbReference type="ARBA" id="ARBA00022833"/>
    </source>
</evidence>
<dbReference type="InterPro" id="IPR001781">
    <property type="entry name" value="Znf_LIM"/>
</dbReference>
<keyword evidence="1 4" id="KW-0479">Metal-binding</keyword>
<protein>
    <submittedName>
        <fullName evidence="6">TGFB1I1</fullName>
    </submittedName>
</protein>
<name>A0ABY6KL36_9ARAC</name>
<dbReference type="Proteomes" id="UP001235939">
    <property type="component" value="Chromosome 05"/>
</dbReference>
<dbReference type="SUPFAM" id="SSF57716">
    <property type="entry name" value="Glucocorticoid receptor-like (DNA-binding domain)"/>
    <property type="match status" value="4"/>
</dbReference>
<keyword evidence="7" id="KW-1185">Reference proteome</keyword>
<dbReference type="SMART" id="SM00132">
    <property type="entry name" value="LIM"/>
    <property type="match status" value="4"/>
</dbReference>
<evidence type="ECO:0000256" key="4">
    <source>
        <dbReference type="PROSITE-ProRule" id="PRU00125"/>
    </source>
</evidence>
<sequence>MERDGEIQNTEGKGGVNITSYKIIKKNRAERERKGWRTAKFITGAGRDIGSQNNCLPLLLMGYLWLAQMNDTATYAKPHAPAAQMASSQLDSMLGSLQSDMSKQGVSTTAKGHCAACNKPIVGQKWFPWFKSGNLIWTTKKDPECHKKFEDEELKAKLNEDPTQTQMELAKTLGVTEPLILHYLKEMGMIQKVRNWVAYELKPRGFLHRIVTDDEKWVYSDNPKRQATYVYPGRASSSMAKPNIHGGKIMLCIWWDQLGVQLKLLSSQVVTAMGKTWHSEHFTCHHCNTELSTKTFFERDGKPYCETDYHNIFSPRCAYCNGPILDKCVTALDKTWHPEHFFCTQCGRQFGEEGFHERDGQPYCRTDFLEMFAPKCGGCNRPITENYISALNSQWHPDCFVCRDCLQPFNGGSFYDHEGQPYCETHYHAKRGSLCAGCHKPITGRCVTAMFRKFHPEHFVCSFCLKQLNKGTFKEQNDKPYCHACFDKLYG</sequence>
<feature type="domain" description="LIM zinc-binding" evidence="5">
    <location>
        <begin position="315"/>
        <end position="373"/>
    </location>
</feature>